<keyword evidence="3" id="KW-1185">Reference proteome</keyword>
<dbReference type="EMBL" id="MARB01000005">
    <property type="protein sequence ID" value="ODJ88702.1"/>
    <property type="molecule type" value="Genomic_DNA"/>
</dbReference>
<evidence type="ECO:0000256" key="1">
    <source>
        <dbReference type="SAM" id="MobiDB-lite"/>
    </source>
</evidence>
<evidence type="ECO:0000313" key="2">
    <source>
        <dbReference type="EMBL" id="ODJ88702.1"/>
    </source>
</evidence>
<comment type="caution">
    <text evidence="2">The sequence shown here is derived from an EMBL/GenBank/DDBJ whole genome shotgun (WGS) entry which is preliminary data.</text>
</comment>
<reference evidence="2 3" key="1">
    <citation type="submission" date="2016-06" db="EMBL/GenBank/DDBJ databases">
        <title>Genome sequence of endosymbiont of Candidatus Endolucinida thiodiazotropha.</title>
        <authorList>
            <person name="Poehlein A."/>
            <person name="Koenig S."/>
            <person name="Heiden S.E."/>
            <person name="Thuermer A."/>
            <person name="Voget S."/>
            <person name="Daniel R."/>
            <person name="Markert S."/>
            <person name="Gros O."/>
            <person name="Schweder T."/>
        </authorList>
    </citation>
    <scope>NUCLEOTIDE SEQUENCE [LARGE SCALE GENOMIC DNA]</scope>
    <source>
        <strain evidence="2 3">COS</strain>
    </source>
</reference>
<name>A0A7Z0VN15_9GAMM</name>
<feature type="region of interest" description="Disordered" evidence="1">
    <location>
        <begin position="1"/>
        <end position="38"/>
    </location>
</feature>
<organism evidence="2 3">
    <name type="scientific">Candidatus Thiodiazotropha endolucinida</name>
    <dbReference type="NCBI Taxonomy" id="1655433"/>
    <lineage>
        <taxon>Bacteria</taxon>
        <taxon>Pseudomonadati</taxon>
        <taxon>Pseudomonadota</taxon>
        <taxon>Gammaproteobacteria</taxon>
        <taxon>Chromatiales</taxon>
        <taxon>Sedimenticolaceae</taxon>
        <taxon>Candidatus Thiodiazotropha</taxon>
    </lineage>
</organism>
<sequence>MVGRHGQTIGSHPQGHIRSSMEDSSEYNTPGGKGIVFDTDKAARKQHIEMTLRYLFHVFVAGRYADPGQFDFSVNTIRRPERDTVAAKYSDDLPLQHGCMTAATETKTNQQEYQQPLLQVTVRRN</sequence>
<proteinExistence type="predicted"/>
<evidence type="ECO:0000313" key="3">
    <source>
        <dbReference type="Proteomes" id="UP000094769"/>
    </source>
</evidence>
<accession>A0A7Z0VN15</accession>
<protein>
    <submittedName>
        <fullName evidence="2">Uncharacterized protein</fullName>
    </submittedName>
</protein>
<dbReference type="Proteomes" id="UP000094769">
    <property type="component" value="Unassembled WGS sequence"/>
</dbReference>
<dbReference type="AlphaFoldDB" id="A0A7Z0VN15"/>
<gene>
    <name evidence="2" type="ORF">CODIS_12530</name>
</gene>